<dbReference type="Gene3D" id="1.10.357.10">
    <property type="entry name" value="Tetracycline Repressor, domain 2"/>
    <property type="match status" value="1"/>
</dbReference>
<accession>A0ABW7N8J2</accession>
<dbReference type="SUPFAM" id="SSF46689">
    <property type="entry name" value="Homeodomain-like"/>
    <property type="match status" value="1"/>
</dbReference>
<dbReference type="InterPro" id="IPR001647">
    <property type="entry name" value="HTH_TetR"/>
</dbReference>
<proteinExistence type="predicted"/>
<reference evidence="4 5" key="1">
    <citation type="journal article" date="2013" name="Int. J. Syst. Evol. Microbiol.">
        <title>Marinoscillum luteum sp. nov., isolated from marine sediment.</title>
        <authorList>
            <person name="Cha I.T."/>
            <person name="Park S.J."/>
            <person name="Kim S.J."/>
            <person name="Kim J.G."/>
            <person name="Jung M.Y."/>
            <person name="Shin K.S."/>
            <person name="Kwon K.K."/>
            <person name="Yang S.H."/>
            <person name="Seo Y.S."/>
            <person name="Rhee S.K."/>
        </authorList>
    </citation>
    <scope>NUCLEOTIDE SEQUENCE [LARGE SCALE GENOMIC DNA]</scope>
    <source>
        <strain evidence="4 5">KCTC 23939</strain>
    </source>
</reference>
<dbReference type="RefSeq" id="WP_395417414.1">
    <property type="nucleotide sequence ID" value="NZ_JBIPKE010000016.1"/>
</dbReference>
<dbReference type="PANTHER" id="PTHR43479:SF11">
    <property type="entry name" value="ACREF_ENVCD OPERON REPRESSOR-RELATED"/>
    <property type="match status" value="1"/>
</dbReference>
<sequence>MGSADVQTEKLIKDKAKVLFFQKGYLNATTQEIADEAGVNRALIHYYFRSREQMMDTLLDEALVEKKEKVRKILTADLPFREKIANYIETMVDHGLTYPYLDNFIISETARYPDKVRAFCSRDSIKSTDLIQEQLEEEIAAGRMVPISPQDFMVNLAALCNYPILAKPVLKTIYGMTDTTYREFLNERKQTIYMTLFGERIPQTQSK</sequence>
<organism evidence="4 5">
    <name type="scientific">Marinoscillum luteum</name>
    <dbReference type="NCBI Taxonomy" id="861051"/>
    <lineage>
        <taxon>Bacteria</taxon>
        <taxon>Pseudomonadati</taxon>
        <taxon>Bacteroidota</taxon>
        <taxon>Cytophagia</taxon>
        <taxon>Cytophagales</taxon>
        <taxon>Reichenbachiellaceae</taxon>
        <taxon>Marinoscillum</taxon>
    </lineage>
</organism>
<dbReference type="InterPro" id="IPR050624">
    <property type="entry name" value="HTH-type_Tx_Regulator"/>
</dbReference>
<evidence type="ECO:0000313" key="4">
    <source>
        <dbReference type="EMBL" id="MFH6983903.1"/>
    </source>
</evidence>
<dbReference type="InterPro" id="IPR036271">
    <property type="entry name" value="Tet_transcr_reg_TetR-rel_C_sf"/>
</dbReference>
<name>A0ABW7N8J2_9BACT</name>
<evidence type="ECO:0000313" key="5">
    <source>
        <dbReference type="Proteomes" id="UP001610063"/>
    </source>
</evidence>
<dbReference type="PRINTS" id="PR00455">
    <property type="entry name" value="HTHTETR"/>
</dbReference>
<feature type="domain" description="HTH tetR-type" evidence="3">
    <location>
        <begin position="6"/>
        <end position="66"/>
    </location>
</feature>
<keyword evidence="5" id="KW-1185">Reference proteome</keyword>
<dbReference type="SUPFAM" id="SSF48498">
    <property type="entry name" value="Tetracyclin repressor-like, C-terminal domain"/>
    <property type="match status" value="1"/>
</dbReference>
<evidence type="ECO:0000259" key="3">
    <source>
        <dbReference type="PROSITE" id="PS50977"/>
    </source>
</evidence>
<dbReference type="InterPro" id="IPR009057">
    <property type="entry name" value="Homeodomain-like_sf"/>
</dbReference>
<dbReference type="Proteomes" id="UP001610063">
    <property type="component" value="Unassembled WGS sequence"/>
</dbReference>
<dbReference type="PANTHER" id="PTHR43479">
    <property type="entry name" value="ACREF/ENVCD OPERON REPRESSOR-RELATED"/>
    <property type="match status" value="1"/>
</dbReference>
<gene>
    <name evidence="4" type="ORF">ACHKAR_10645</name>
</gene>
<protein>
    <submittedName>
        <fullName evidence="4">TetR/AcrR family transcriptional regulator</fullName>
    </submittedName>
</protein>
<dbReference type="PROSITE" id="PS50977">
    <property type="entry name" value="HTH_TETR_2"/>
    <property type="match status" value="1"/>
</dbReference>
<evidence type="ECO:0000256" key="2">
    <source>
        <dbReference type="PROSITE-ProRule" id="PRU00335"/>
    </source>
</evidence>
<keyword evidence="1 2" id="KW-0238">DNA-binding</keyword>
<evidence type="ECO:0000256" key="1">
    <source>
        <dbReference type="ARBA" id="ARBA00023125"/>
    </source>
</evidence>
<dbReference type="EMBL" id="JBIPKE010000016">
    <property type="protein sequence ID" value="MFH6983903.1"/>
    <property type="molecule type" value="Genomic_DNA"/>
</dbReference>
<feature type="DNA-binding region" description="H-T-H motif" evidence="2">
    <location>
        <begin position="29"/>
        <end position="48"/>
    </location>
</feature>
<dbReference type="Pfam" id="PF00440">
    <property type="entry name" value="TetR_N"/>
    <property type="match status" value="1"/>
</dbReference>
<comment type="caution">
    <text evidence="4">The sequence shown here is derived from an EMBL/GenBank/DDBJ whole genome shotgun (WGS) entry which is preliminary data.</text>
</comment>